<proteinExistence type="predicted"/>
<dbReference type="AlphaFoldDB" id="A0A553NLA4"/>
<dbReference type="STRING" id="623744.A0A553NLA4"/>
<dbReference type="GO" id="GO:0004896">
    <property type="term" value="F:cytokine receptor activity"/>
    <property type="evidence" value="ECO:0007669"/>
    <property type="project" value="TreeGrafter"/>
</dbReference>
<name>A0A553NLA4_9TELE</name>
<evidence type="ECO:0000256" key="2">
    <source>
        <dbReference type="SAM" id="Phobius"/>
    </source>
</evidence>
<sequence length="202" mass="23625">MNSWKMFLLVFLGLLVHPVFCTDDDHYDGNDNFAKEEIDPDQIGFSISNSSNEAVVTWTIPQANTTDPRCYSTEVQYKIQCVEDWKYGQRIELKQGNEVTGQVKLNTISKKKNYDFRLRMKLWCLQKDWSNWTKVQHWGNNSDACKVDTPSYLWIYIVFIVLPLTAFLLVCLLSQQRLRNLILPDVPDAKHLKNLIIDNDQF</sequence>
<evidence type="ECO:0000256" key="1">
    <source>
        <dbReference type="ARBA" id="ARBA00023157"/>
    </source>
</evidence>
<organism evidence="4 5">
    <name type="scientific">Danionella cerebrum</name>
    <dbReference type="NCBI Taxonomy" id="2873325"/>
    <lineage>
        <taxon>Eukaryota</taxon>
        <taxon>Metazoa</taxon>
        <taxon>Chordata</taxon>
        <taxon>Craniata</taxon>
        <taxon>Vertebrata</taxon>
        <taxon>Euteleostomi</taxon>
        <taxon>Actinopterygii</taxon>
        <taxon>Neopterygii</taxon>
        <taxon>Teleostei</taxon>
        <taxon>Ostariophysi</taxon>
        <taxon>Cypriniformes</taxon>
        <taxon>Danionidae</taxon>
        <taxon>Danioninae</taxon>
        <taxon>Danionella</taxon>
    </lineage>
</organism>
<feature type="signal peptide" evidence="3">
    <location>
        <begin position="1"/>
        <end position="21"/>
    </location>
</feature>
<keyword evidence="3" id="KW-0732">Signal</keyword>
<dbReference type="Gene3D" id="2.60.40.10">
    <property type="entry name" value="Immunoglobulins"/>
    <property type="match status" value="1"/>
</dbReference>
<feature type="transmembrane region" description="Helical" evidence="2">
    <location>
        <begin position="153"/>
        <end position="173"/>
    </location>
</feature>
<keyword evidence="2" id="KW-0472">Membrane</keyword>
<evidence type="ECO:0000256" key="3">
    <source>
        <dbReference type="SAM" id="SignalP"/>
    </source>
</evidence>
<reference evidence="4 5" key="1">
    <citation type="journal article" date="2019" name="Sci. Data">
        <title>Hybrid genome assembly and annotation of Danionella translucida.</title>
        <authorList>
            <person name="Kadobianskyi M."/>
            <person name="Schulze L."/>
            <person name="Schuelke M."/>
            <person name="Judkewitz B."/>
        </authorList>
    </citation>
    <scope>NUCLEOTIDE SEQUENCE [LARGE SCALE GENOMIC DNA]</scope>
    <source>
        <strain evidence="4 5">Bolton</strain>
    </source>
</reference>
<keyword evidence="5" id="KW-1185">Reference proteome</keyword>
<feature type="non-terminal residue" evidence="4">
    <location>
        <position position="202"/>
    </location>
</feature>
<keyword evidence="2" id="KW-1133">Transmembrane helix</keyword>
<keyword evidence="1" id="KW-1015">Disulfide bond</keyword>
<feature type="chain" id="PRO_5021819838" description="Fibronectin type-III domain-containing protein" evidence="3">
    <location>
        <begin position="22"/>
        <end position="202"/>
    </location>
</feature>
<dbReference type="InterPro" id="IPR013783">
    <property type="entry name" value="Ig-like_fold"/>
</dbReference>
<gene>
    <name evidence="4" type="ORF">DNTS_006064</name>
</gene>
<dbReference type="OrthoDB" id="8803253at2759"/>
<keyword evidence="2" id="KW-0812">Transmembrane</keyword>
<protein>
    <recommendedName>
        <fullName evidence="6">Fibronectin type-III domain-containing protein</fullName>
    </recommendedName>
</protein>
<accession>A0A553NLA4</accession>
<dbReference type="EMBL" id="SRMA01026859">
    <property type="protein sequence ID" value="TRY66224.1"/>
    <property type="molecule type" value="Genomic_DNA"/>
</dbReference>
<comment type="caution">
    <text evidence="4">The sequence shown here is derived from an EMBL/GenBank/DDBJ whole genome shotgun (WGS) entry which is preliminary data.</text>
</comment>
<dbReference type="PANTHER" id="PTHR23037">
    <property type="entry name" value="CYTOKINE RECEPTOR"/>
    <property type="match status" value="1"/>
</dbReference>
<evidence type="ECO:0000313" key="4">
    <source>
        <dbReference type="EMBL" id="TRY66224.1"/>
    </source>
</evidence>
<dbReference type="Proteomes" id="UP000316079">
    <property type="component" value="Unassembled WGS sequence"/>
</dbReference>
<evidence type="ECO:0008006" key="6">
    <source>
        <dbReference type="Google" id="ProtNLM"/>
    </source>
</evidence>
<evidence type="ECO:0000313" key="5">
    <source>
        <dbReference type="Proteomes" id="UP000316079"/>
    </source>
</evidence>
<dbReference type="PANTHER" id="PTHR23037:SF28">
    <property type="entry name" value="ERYTHROPOIETIN RECEPTOR"/>
    <property type="match status" value="1"/>
</dbReference>
<dbReference type="GO" id="GO:0009897">
    <property type="term" value="C:external side of plasma membrane"/>
    <property type="evidence" value="ECO:0007669"/>
    <property type="project" value="TreeGrafter"/>
</dbReference>